<proteinExistence type="inferred from homology"/>
<evidence type="ECO:0000256" key="2">
    <source>
        <dbReference type="ARBA" id="ARBA00008959"/>
    </source>
</evidence>
<comment type="function">
    <text evidence="1">DNA-dependent ATPase that plays important roles in cellular responses to stalled DNA replication processes.</text>
</comment>
<keyword evidence="9" id="KW-1185">Reference proteome</keyword>
<dbReference type="SUPFAM" id="SSF52540">
    <property type="entry name" value="P-loop containing nucleoside triphosphate hydrolases"/>
    <property type="match status" value="1"/>
</dbReference>
<evidence type="ECO:0000256" key="5">
    <source>
        <dbReference type="ARBA" id="ARBA00022840"/>
    </source>
</evidence>
<dbReference type="EMBL" id="JBHSWG010000001">
    <property type="protein sequence ID" value="MFC6758790.1"/>
    <property type="molecule type" value="Genomic_DNA"/>
</dbReference>
<dbReference type="InterPro" id="IPR051314">
    <property type="entry name" value="AAA_ATPase_RarA/MGS1/WRNIP1"/>
</dbReference>
<dbReference type="InterPro" id="IPR003593">
    <property type="entry name" value="AAA+_ATPase"/>
</dbReference>
<dbReference type="SUPFAM" id="SSF48019">
    <property type="entry name" value="post-AAA+ oligomerization domain-like"/>
    <property type="match status" value="1"/>
</dbReference>
<dbReference type="CDD" id="cd18139">
    <property type="entry name" value="HLD_clamp_RarA"/>
    <property type="match status" value="1"/>
</dbReference>
<organism evidence="8 9">
    <name type="scientific">Sulfitobacter porphyrae</name>
    <dbReference type="NCBI Taxonomy" id="1246864"/>
    <lineage>
        <taxon>Bacteria</taxon>
        <taxon>Pseudomonadati</taxon>
        <taxon>Pseudomonadota</taxon>
        <taxon>Alphaproteobacteria</taxon>
        <taxon>Rhodobacterales</taxon>
        <taxon>Roseobacteraceae</taxon>
        <taxon>Sulfitobacter</taxon>
    </lineage>
</organism>
<evidence type="ECO:0000259" key="7">
    <source>
        <dbReference type="SMART" id="SM00382"/>
    </source>
</evidence>
<dbReference type="Pfam" id="PF16193">
    <property type="entry name" value="AAA_assoc_2"/>
    <property type="match status" value="1"/>
</dbReference>
<evidence type="ECO:0000313" key="9">
    <source>
        <dbReference type="Proteomes" id="UP001596353"/>
    </source>
</evidence>
<name>A0ABW2AZD9_9RHOB</name>
<dbReference type="Proteomes" id="UP001596353">
    <property type="component" value="Unassembled WGS sequence"/>
</dbReference>
<dbReference type="InterPro" id="IPR032423">
    <property type="entry name" value="AAA_assoc_2"/>
</dbReference>
<dbReference type="InterPro" id="IPR003959">
    <property type="entry name" value="ATPase_AAA_core"/>
</dbReference>
<dbReference type="Gene3D" id="1.20.272.10">
    <property type="match status" value="1"/>
</dbReference>
<comment type="similarity">
    <text evidence="2">Belongs to the AAA ATPase family. RarA/MGS1/WRNIP1 subfamily.</text>
</comment>
<gene>
    <name evidence="8" type="ORF">ACFQFQ_03545</name>
</gene>
<dbReference type="Gene3D" id="3.40.50.300">
    <property type="entry name" value="P-loop containing nucleotide triphosphate hydrolases"/>
    <property type="match status" value="1"/>
</dbReference>
<dbReference type="PANTHER" id="PTHR13779:SF7">
    <property type="entry name" value="ATPASE WRNIP1"/>
    <property type="match status" value="1"/>
</dbReference>
<dbReference type="PANTHER" id="PTHR13779">
    <property type="entry name" value="WERNER HELICASE-INTERACTING PROTEIN 1 FAMILY MEMBER"/>
    <property type="match status" value="1"/>
</dbReference>
<reference evidence="9" key="1">
    <citation type="journal article" date="2019" name="Int. J. Syst. Evol. Microbiol.">
        <title>The Global Catalogue of Microorganisms (GCM) 10K type strain sequencing project: providing services to taxonomists for standard genome sequencing and annotation.</title>
        <authorList>
            <consortium name="The Broad Institute Genomics Platform"/>
            <consortium name="The Broad Institute Genome Sequencing Center for Infectious Disease"/>
            <person name="Wu L."/>
            <person name="Ma J."/>
        </authorList>
    </citation>
    <scope>NUCLEOTIDE SEQUENCE [LARGE SCALE GENOMIC DNA]</scope>
    <source>
        <strain evidence="9">CCUG 66188</strain>
    </source>
</reference>
<sequence length="437" mass="48002">MADLFDTGDAEEGGGHRPLADRLRPRAISEVIGQRKILGPDAPLTVMLGSGALSSLIFWGPPGVGKTTIARLLADETELHFVQISAIFSGVPELRKVFDAAKLRRRQGQGTLLFVDEIHRFNKAQQDGFLPHMEDGTILLVGATTENPSFELNAAVLSRAQVLVLERLTVDDLELMARRAEQELGVDLPLQPDARMALLEMADGDGRALLNLIEQLVAWKVEGKLDKASLAARLMRRAAQYDKSGDSHYNLISALHKSVRGSDPDAALYWFARMLEGGEDPRYLARRITRMAVEDIGLADPQAQAVCLQSWETFERLGSPEGELALAQAVTYLALAPKSNAAYVAYKGARRAAKETGSAPPPKHILNAPTKMMKEQGYGDGYAYDHDAEDGFSGQDYFPEGVARQALYAPVERGFERELKKRLDYFAKLRSKRGGAE</sequence>
<dbReference type="CDD" id="cd00009">
    <property type="entry name" value="AAA"/>
    <property type="match status" value="1"/>
</dbReference>
<dbReference type="Pfam" id="PF12002">
    <property type="entry name" value="MgsA_C"/>
    <property type="match status" value="1"/>
</dbReference>
<evidence type="ECO:0000313" key="8">
    <source>
        <dbReference type="EMBL" id="MFC6758790.1"/>
    </source>
</evidence>
<evidence type="ECO:0000256" key="3">
    <source>
        <dbReference type="ARBA" id="ARBA00020776"/>
    </source>
</evidence>
<evidence type="ECO:0000256" key="6">
    <source>
        <dbReference type="SAM" id="MobiDB-lite"/>
    </source>
</evidence>
<comment type="caution">
    <text evidence="8">The sequence shown here is derived from an EMBL/GenBank/DDBJ whole genome shotgun (WGS) entry which is preliminary data.</text>
</comment>
<feature type="domain" description="AAA+ ATPase" evidence="7">
    <location>
        <begin position="52"/>
        <end position="190"/>
    </location>
</feature>
<keyword evidence="5" id="KW-0067">ATP-binding</keyword>
<dbReference type="Gene3D" id="1.10.3710.10">
    <property type="entry name" value="DNA polymerase III clamp loader subunits, C-terminal domain"/>
    <property type="match status" value="1"/>
</dbReference>
<dbReference type="Pfam" id="PF00004">
    <property type="entry name" value="AAA"/>
    <property type="match status" value="1"/>
</dbReference>
<keyword evidence="4" id="KW-0547">Nucleotide-binding</keyword>
<dbReference type="SMART" id="SM00382">
    <property type="entry name" value="AAA"/>
    <property type="match status" value="1"/>
</dbReference>
<evidence type="ECO:0000256" key="1">
    <source>
        <dbReference type="ARBA" id="ARBA00002393"/>
    </source>
</evidence>
<dbReference type="InterPro" id="IPR008921">
    <property type="entry name" value="DNA_pol3_clamp-load_cplx_C"/>
</dbReference>
<dbReference type="InterPro" id="IPR027417">
    <property type="entry name" value="P-loop_NTPase"/>
</dbReference>
<dbReference type="InterPro" id="IPR021886">
    <property type="entry name" value="MgsA_C"/>
</dbReference>
<feature type="region of interest" description="Disordered" evidence="6">
    <location>
        <begin position="1"/>
        <end position="20"/>
    </location>
</feature>
<feature type="compositionally biased region" description="Acidic residues" evidence="6">
    <location>
        <begin position="1"/>
        <end position="12"/>
    </location>
</feature>
<accession>A0ABW2AZD9</accession>
<protein>
    <recommendedName>
        <fullName evidence="3">Replication-associated recombination protein A</fullName>
    </recommendedName>
</protein>
<evidence type="ECO:0000256" key="4">
    <source>
        <dbReference type="ARBA" id="ARBA00022741"/>
    </source>
</evidence>